<protein>
    <submittedName>
        <fullName evidence="5">Protein ArsC</fullName>
        <ecNumber evidence="5">3.1.3.48</ecNumber>
    </submittedName>
</protein>
<name>A0A151AE05_9EURY</name>
<dbReference type="PANTHER" id="PTHR11717">
    <property type="entry name" value="LOW MOLECULAR WEIGHT PROTEIN TYROSINE PHOSPHATASE"/>
    <property type="match status" value="1"/>
</dbReference>
<evidence type="ECO:0000256" key="1">
    <source>
        <dbReference type="ARBA" id="ARBA00011063"/>
    </source>
</evidence>
<dbReference type="EC" id="3.1.3.48" evidence="5"/>
<dbReference type="PRINTS" id="PR00719">
    <property type="entry name" value="LMWPTPASE"/>
</dbReference>
<accession>A0A151AE05</accession>
<organism evidence="5 6">
    <name type="scientific">Halalkalicoccus paucihalophilus</name>
    <dbReference type="NCBI Taxonomy" id="1008153"/>
    <lineage>
        <taxon>Archaea</taxon>
        <taxon>Methanobacteriati</taxon>
        <taxon>Methanobacteriota</taxon>
        <taxon>Stenosarchaea group</taxon>
        <taxon>Halobacteria</taxon>
        <taxon>Halobacteriales</taxon>
        <taxon>Halococcaceae</taxon>
        <taxon>Halalkalicoccus</taxon>
    </lineage>
</organism>
<keyword evidence="2 5" id="KW-0378">Hydrolase</keyword>
<dbReference type="InterPro" id="IPR050438">
    <property type="entry name" value="LMW_PTPase"/>
</dbReference>
<dbReference type="PATRIC" id="fig|1008153.3.peg.2304"/>
<evidence type="ECO:0000256" key="2">
    <source>
        <dbReference type="ARBA" id="ARBA00022801"/>
    </source>
</evidence>
<dbReference type="Gene3D" id="3.40.50.2300">
    <property type="match status" value="1"/>
</dbReference>
<keyword evidence="3" id="KW-0904">Protein phosphatase</keyword>
<keyword evidence="6" id="KW-1185">Reference proteome</keyword>
<comment type="similarity">
    <text evidence="1">Belongs to the low molecular weight phosphotyrosine protein phosphatase family.</text>
</comment>
<dbReference type="GO" id="GO:0004725">
    <property type="term" value="F:protein tyrosine phosphatase activity"/>
    <property type="evidence" value="ECO:0007669"/>
    <property type="project" value="UniProtKB-EC"/>
</dbReference>
<gene>
    <name evidence="5" type="primary">arsC_2</name>
    <name evidence="5" type="ORF">HAPAU_22620</name>
</gene>
<dbReference type="PANTHER" id="PTHR11717:SF31">
    <property type="entry name" value="LOW MOLECULAR WEIGHT PROTEIN-TYROSINE-PHOSPHATASE ETP-RELATED"/>
    <property type="match status" value="1"/>
</dbReference>
<dbReference type="Proteomes" id="UP000075321">
    <property type="component" value="Unassembled WGS sequence"/>
</dbReference>
<dbReference type="SMART" id="SM00226">
    <property type="entry name" value="LMWPc"/>
    <property type="match status" value="1"/>
</dbReference>
<evidence type="ECO:0000259" key="4">
    <source>
        <dbReference type="SMART" id="SM00226"/>
    </source>
</evidence>
<dbReference type="OrthoDB" id="295776at2157"/>
<sequence>MLSSYLRDGRTRLGIERHRLAVRSGRETRPIDPARIRRAIGPNSRVLFVCTGNVCRSPLAERALGARIDGTGVRAESAGLLDRTGRESPALSVETAAEYGIDLSTHRSTPVGREQVDRNDLVFVMDARNYHAFASRFGDSLGKVYYLKPLLERADGEPNAYEIEDPHRKDAETFRRVFDEVTDAVEKLARVIDS</sequence>
<dbReference type="SUPFAM" id="SSF52788">
    <property type="entry name" value="Phosphotyrosine protein phosphatases I"/>
    <property type="match status" value="1"/>
</dbReference>
<evidence type="ECO:0000313" key="6">
    <source>
        <dbReference type="Proteomes" id="UP000075321"/>
    </source>
</evidence>
<dbReference type="Pfam" id="PF01451">
    <property type="entry name" value="LMWPc"/>
    <property type="match status" value="1"/>
</dbReference>
<reference evidence="5 6" key="1">
    <citation type="submission" date="2016-02" db="EMBL/GenBank/DDBJ databases">
        <title>Genome sequence of Halalkalicoccus paucihalophilus DSM 24557.</title>
        <authorList>
            <person name="Poehlein A."/>
            <person name="Daniel R."/>
        </authorList>
    </citation>
    <scope>NUCLEOTIDE SEQUENCE [LARGE SCALE GENOMIC DNA]</scope>
    <source>
        <strain evidence="5 6">DSM 24557</strain>
    </source>
</reference>
<dbReference type="InterPro" id="IPR023485">
    <property type="entry name" value="Ptyr_pPase"/>
</dbReference>
<evidence type="ECO:0000313" key="5">
    <source>
        <dbReference type="EMBL" id="KYH25587.1"/>
    </source>
</evidence>
<dbReference type="RefSeq" id="WP_066382509.1">
    <property type="nucleotide sequence ID" value="NZ_LTAZ01000005.1"/>
</dbReference>
<proteinExistence type="inferred from homology"/>
<dbReference type="InterPro" id="IPR017867">
    <property type="entry name" value="Tyr_phospatase_low_mol_wt"/>
</dbReference>
<evidence type="ECO:0000256" key="3">
    <source>
        <dbReference type="ARBA" id="ARBA00022912"/>
    </source>
</evidence>
<dbReference type="InterPro" id="IPR036196">
    <property type="entry name" value="Ptyr_pPase_sf"/>
</dbReference>
<comment type="caution">
    <text evidence="5">The sequence shown here is derived from an EMBL/GenBank/DDBJ whole genome shotgun (WGS) entry which is preliminary data.</text>
</comment>
<feature type="domain" description="Phosphotyrosine protein phosphatase I" evidence="4">
    <location>
        <begin position="44"/>
        <end position="191"/>
    </location>
</feature>
<dbReference type="AlphaFoldDB" id="A0A151AE05"/>
<dbReference type="EMBL" id="LTAZ01000005">
    <property type="protein sequence ID" value="KYH25587.1"/>
    <property type="molecule type" value="Genomic_DNA"/>
</dbReference>